<dbReference type="EMBL" id="BPLR01010601">
    <property type="protein sequence ID" value="GIY40345.1"/>
    <property type="molecule type" value="Genomic_DNA"/>
</dbReference>
<dbReference type="Proteomes" id="UP001054945">
    <property type="component" value="Unassembled WGS sequence"/>
</dbReference>
<feature type="signal peptide" evidence="1">
    <location>
        <begin position="1"/>
        <end position="19"/>
    </location>
</feature>
<evidence type="ECO:0000256" key="1">
    <source>
        <dbReference type="SAM" id="SignalP"/>
    </source>
</evidence>
<keyword evidence="1" id="KW-0732">Signal</keyword>
<name>A0AAV4T2K0_CAEEX</name>
<proteinExistence type="predicted"/>
<gene>
    <name evidence="2" type="primary">AVEN_131377_1</name>
    <name evidence="2" type="ORF">CEXT_56341</name>
</gene>
<dbReference type="AlphaFoldDB" id="A0AAV4T2K0"/>
<evidence type="ECO:0000313" key="2">
    <source>
        <dbReference type="EMBL" id="GIY40345.1"/>
    </source>
</evidence>
<evidence type="ECO:0000313" key="3">
    <source>
        <dbReference type="Proteomes" id="UP001054945"/>
    </source>
</evidence>
<sequence>MVSRCFLLVLLVLCLGAWALDSKEEPEGEPLHARQAWIRADQRLRSAASKIVRKALPYVMKEVYKRDLDPTCLTTLLQVATAFKQAKAWAFKSKYYKLFFGTLGLLSKVSFPFILQ</sequence>
<accession>A0AAV4T2K0</accession>
<reference evidence="2 3" key="1">
    <citation type="submission" date="2021-06" db="EMBL/GenBank/DDBJ databases">
        <title>Caerostris extrusa draft genome.</title>
        <authorList>
            <person name="Kono N."/>
            <person name="Arakawa K."/>
        </authorList>
    </citation>
    <scope>NUCLEOTIDE SEQUENCE [LARGE SCALE GENOMIC DNA]</scope>
</reference>
<keyword evidence="3" id="KW-1185">Reference proteome</keyword>
<organism evidence="2 3">
    <name type="scientific">Caerostris extrusa</name>
    <name type="common">Bark spider</name>
    <name type="synonym">Caerostris bankana</name>
    <dbReference type="NCBI Taxonomy" id="172846"/>
    <lineage>
        <taxon>Eukaryota</taxon>
        <taxon>Metazoa</taxon>
        <taxon>Ecdysozoa</taxon>
        <taxon>Arthropoda</taxon>
        <taxon>Chelicerata</taxon>
        <taxon>Arachnida</taxon>
        <taxon>Araneae</taxon>
        <taxon>Araneomorphae</taxon>
        <taxon>Entelegynae</taxon>
        <taxon>Araneoidea</taxon>
        <taxon>Araneidae</taxon>
        <taxon>Caerostris</taxon>
    </lineage>
</organism>
<protein>
    <submittedName>
        <fullName evidence="2">Uncharacterized protein</fullName>
    </submittedName>
</protein>
<comment type="caution">
    <text evidence="2">The sequence shown here is derived from an EMBL/GenBank/DDBJ whole genome shotgun (WGS) entry which is preliminary data.</text>
</comment>
<feature type="chain" id="PRO_5043910111" evidence="1">
    <location>
        <begin position="20"/>
        <end position="116"/>
    </location>
</feature>